<dbReference type="GeneTree" id="ENSGT01150000286915"/>
<evidence type="ECO:0000256" key="2">
    <source>
        <dbReference type="ARBA" id="ARBA00022490"/>
    </source>
</evidence>
<evidence type="ECO:0000256" key="3">
    <source>
        <dbReference type="ARBA" id="ARBA00022614"/>
    </source>
</evidence>
<keyword evidence="9" id="KW-1185">Reference proteome</keyword>
<dbReference type="InterPro" id="IPR051261">
    <property type="entry name" value="NLR"/>
</dbReference>
<dbReference type="GO" id="GO:0005737">
    <property type="term" value="C:cytoplasm"/>
    <property type="evidence" value="ECO:0007669"/>
    <property type="project" value="UniProtKB-SubCell"/>
</dbReference>
<dbReference type="PROSITE" id="PS51450">
    <property type="entry name" value="LRR"/>
    <property type="match status" value="1"/>
</dbReference>
<dbReference type="Ensembl" id="ENSMZET00005039328.1">
    <property type="protein sequence ID" value="ENSMZEP00005037931.1"/>
    <property type="gene ID" value="ENSMZEG00005028356.1"/>
</dbReference>
<evidence type="ECO:0000313" key="9">
    <source>
        <dbReference type="Proteomes" id="UP000265160"/>
    </source>
</evidence>
<keyword evidence="5" id="KW-0547">Nucleotide-binding</keyword>
<dbReference type="Pfam" id="PF17779">
    <property type="entry name" value="WHD_NOD2"/>
    <property type="match status" value="1"/>
</dbReference>
<keyword evidence="2" id="KW-0963">Cytoplasm</keyword>
<sequence length="624" mass="70784">MEISAALHLTSYSESTAFNMMSAKSSTYNSLNCSEKVFSQKHIREVRHREAVNDEHEVRQIETASRKPDRPETTIRQEDIFKASPGRDEPIRTVLTKGVAGIGKTVLTQKYSLDWAEDKANQDIQFIFPFTFRELNVLKEEKFSLVGLVHHFFTETKEAGICSFEDFQVVFIFDGLDECRLPLDFHKTTILTDPRKSTSVDVLLINLIRGKLLPLLIPPDCVGMVTEVRGFTNPQKEEYLRKRFRDEDQASSIISHIKTSRSLHIMCHIPVFCWITATVLEDVLETRQGGQLPKTLTEMYIHFLVVQAKVKKVKYDGGAETDPHWSPESRKMMESLGKLAFDQLQKGNLIFYESDLTECGIDIRAASVYSGVFTQIFKEERGLYQNKVFCFIHLSVQEFLAALHVHLTFINSGLNLMEEQQTTSKKSKLFNKPKLQSLHQSAVDKALQSPNGHLDLFLRFLLGLSLQANQTLLRGLLTQTGSKKSINLIHCLNELNDRSLVEEIQQSLRSGRLSTDKLSPAQWSALVFILLSSEEDLDVFDLKKYSASEEALLRLLPVIKASNKALLSHCKLSERGYEALSSVLRSQSSTLRELDLSNNNLQDPAVEFLSAGLRSPHCKLNTLR</sequence>
<accession>A0A3P9DUS6</accession>
<dbReference type="GO" id="GO:0005524">
    <property type="term" value="F:ATP binding"/>
    <property type="evidence" value="ECO:0007669"/>
    <property type="project" value="UniProtKB-KW"/>
</dbReference>
<dbReference type="Gene3D" id="3.80.10.10">
    <property type="entry name" value="Ribonuclease Inhibitor"/>
    <property type="match status" value="1"/>
</dbReference>
<organism evidence="8 9">
    <name type="scientific">Maylandia zebra</name>
    <name type="common">zebra mbuna</name>
    <dbReference type="NCBI Taxonomy" id="106582"/>
    <lineage>
        <taxon>Eukaryota</taxon>
        <taxon>Metazoa</taxon>
        <taxon>Chordata</taxon>
        <taxon>Craniata</taxon>
        <taxon>Vertebrata</taxon>
        <taxon>Euteleostomi</taxon>
        <taxon>Actinopterygii</taxon>
        <taxon>Neopterygii</taxon>
        <taxon>Teleostei</taxon>
        <taxon>Neoteleostei</taxon>
        <taxon>Acanthomorphata</taxon>
        <taxon>Ovalentaria</taxon>
        <taxon>Cichlomorphae</taxon>
        <taxon>Cichliformes</taxon>
        <taxon>Cichlidae</taxon>
        <taxon>African cichlids</taxon>
        <taxon>Pseudocrenilabrinae</taxon>
        <taxon>Haplochromini</taxon>
        <taxon>Maylandia</taxon>
        <taxon>Maylandia zebra complex</taxon>
    </lineage>
</organism>
<dbReference type="InterPro" id="IPR032675">
    <property type="entry name" value="LRR_dom_sf"/>
</dbReference>
<evidence type="ECO:0000256" key="1">
    <source>
        <dbReference type="ARBA" id="ARBA00004496"/>
    </source>
</evidence>
<comment type="subcellular location">
    <subcellularLocation>
        <location evidence="1">Cytoplasm</location>
    </subcellularLocation>
</comment>
<proteinExistence type="predicted"/>
<keyword evidence="4" id="KW-0677">Repeat</keyword>
<feature type="domain" description="NACHT" evidence="7">
    <location>
        <begin position="92"/>
        <end position="178"/>
    </location>
</feature>
<evidence type="ECO:0000313" key="8">
    <source>
        <dbReference type="Ensembl" id="ENSMZEP00005037931.1"/>
    </source>
</evidence>
<dbReference type="InterPro" id="IPR027417">
    <property type="entry name" value="P-loop_NTPase"/>
</dbReference>
<keyword evidence="3" id="KW-0433">Leucine-rich repeat</keyword>
<evidence type="ECO:0000259" key="7">
    <source>
        <dbReference type="PROSITE" id="PS50837"/>
    </source>
</evidence>
<dbReference type="PANTHER" id="PTHR24106">
    <property type="entry name" value="NACHT, LRR AND CARD DOMAINS-CONTAINING"/>
    <property type="match status" value="1"/>
</dbReference>
<dbReference type="Proteomes" id="UP000265160">
    <property type="component" value="Unplaced"/>
</dbReference>
<dbReference type="InterPro" id="IPR007111">
    <property type="entry name" value="NACHT_NTPase"/>
</dbReference>
<evidence type="ECO:0000256" key="6">
    <source>
        <dbReference type="ARBA" id="ARBA00022840"/>
    </source>
</evidence>
<name>A0A3P9DUS6_9CICH</name>
<dbReference type="InterPro" id="IPR041267">
    <property type="entry name" value="NLRP_HD2"/>
</dbReference>
<protein>
    <recommendedName>
        <fullName evidence="7">NACHT domain-containing protein</fullName>
    </recommendedName>
</protein>
<dbReference type="PROSITE" id="PS50837">
    <property type="entry name" value="NACHT"/>
    <property type="match status" value="1"/>
</dbReference>
<dbReference type="SUPFAM" id="SSF52047">
    <property type="entry name" value="RNI-like"/>
    <property type="match status" value="1"/>
</dbReference>
<reference evidence="8" key="1">
    <citation type="submission" date="2025-08" db="UniProtKB">
        <authorList>
            <consortium name="Ensembl"/>
        </authorList>
    </citation>
    <scope>IDENTIFICATION</scope>
</reference>
<dbReference type="Pfam" id="PF05729">
    <property type="entry name" value="NACHT"/>
    <property type="match status" value="1"/>
</dbReference>
<dbReference type="SMART" id="SM00368">
    <property type="entry name" value="LRR_RI"/>
    <property type="match status" value="2"/>
</dbReference>
<dbReference type="InterPro" id="IPR041075">
    <property type="entry name" value="NOD1/2_WH"/>
</dbReference>
<dbReference type="Gene3D" id="3.40.50.300">
    <property type="entry name" value="P-loop containing nucleotide triphosphate hydrolases"/>
    <property type="match status" value="1"/>
</dbReference>
<keyword evidence="6" id="KW-0067">ATP-binding</keyword>
<dbReference type="AlphaFoldDB" id="A0A3P9DUS6"/>
<dbReference type="InterPro" id="IPR001611">
    <property type="entry name" value="Leu-rich_rpt"/>
</dbReference>
<evidence type="ECO:0000256" key="4">
    <source>
        <dbReference type="ARBA" id="ARBA00022737"/>
    </source>
</evidence>
<reference evidence="8" key="2">
    <citation type="submission" date="2025-09" db="UniProtKB">
        <authorList>
            <consortium name="Ensembl"/>
        </authorList>
    </citation>
    <scope>IDENTIFICATION</scope>
</reference>
<dbReference type="Pfam" id="PF17776">
    <property type="entry name" value="NLRC4_HD2"/>
    <property type="match status" value="1"/>
</dbReference>
<evidence type="ECO:0000256" key="5">
    <source>
        <dbReference type="ARBA" id="ARBA00022741"/>
    </source>
</evidence>
<dbReference type="FunFam" id="3.40.50.300:FF:001524">
    <property type="entry name" value="Si:dkey-126g1.7"/>
    <property type="match status" value="1"/>
</dbReference>
<dbReference type="InterPro" id="IPR029495">
    <property type="entry name" value="NACHT-assoc"/>
</dbReference>
<dbReference type="Pfam" id="PF14484">
    <property type="entry name" value="FISNA"/>
    <property type="match status" value="1"/>
</dbReference>